<keyword evidence="2" id="KW-0808">Transferase</keyword>
<proteinExistence type="inferred from homology"/>
<keyword evidence="4" id="KW-1185">Reference proteome</keyword>
<reference evidence="3 4" key="1">
    <citation type="journal article" date="2021" name="Commun. Biol.">
        <title>The genome of Shorea leprosula (Dipterocarpaceae) highlights the ecological relevance of drought in aseasonal tropical rainforests.</title>
        <authorList>
            <person name="Ng K.K.S."/>
            <person name="Kobayashi M.J."/>
            <person name="Fawcett J.A."/>
            <person name="Hatakeyama M."/>
            <person name="Paape T."/>
            <person name="Ng C.H."/>
            <person name="Ang C.C."/>
            <person name="Tnah L.H."/>
            <person name="Lee C.T."/>
            <person name="Nishiyama T."/>
            <person name="Sese J."/>
            <person name="O'Brien M.J."/>
            <person name="Copetti D."/>
            <person name="Mohd Noor M.I."/>
            <person name="Ong R.C."/>
            <person name="Putra M."/>
            <person name="Sireger I.Z."/>
            <person name="Indrioko S."/>
            <person name="Kosugi Y."/>
            <person name="Izuno A."/>
            <person name="Isagi Y."/>
            <person name="Lee S.L."/>
            <person name="Shimizu K.K."/>
        </authorList>
    </citation>
    <scope>NUCLEOTIDE SEQUENCE [LARGE SCALE GENOMIC DNA]</scope>
    <source>
        <strain evidence="3">214</strain>
    </source>
</reference>
<gene>
    <name evidence="3" type="ORF">SLEP1_g30809</name>
</gene>
<dbReference type="EMBL" id="BPVZ01000056">
    <property type="protein sequence ID" value="GKV20727.1"/>
    <property type="molecule type" value="Genomic_DNA"/>
</dbReference>
<sequence length="187" mass="20698">MNYHSSEPAVAGHLVAVPYPGRGHINPVLNTCKLLVSNSDDILITVVLTEEWLDLLSSEPKTDRIQFMSIPNVVASERVRGADISGFVKAVWTKMKDPFERLLDGLQPPATLIMADTFLFWAVSIANSRNIPVVSFWPMSAAMFSDAQHQHILFQKSGHSPVIMSGKEDAPAIFSSEQLKIMSKCNF</sequence>
<dbReference type="AlphaFoldDB" id="A0AAV5K3R4"/>
<evidence type="ECO:0000256" key="2">
    <source>
        <dbReference type="ARBA" id="ARBA00022676"/>
    </source>
</evidence>
<dbReference type="Proteomes" id="UP001054252">
    <property type="component" value="Unassembled WGS sequence"/>
</dbReference>
<dbReference type="GO" id="GO:0080044">
    <property type="term" value="F:quercetin 7-O-glucosyltransferase activity"/>
    <property type="evidence" value="ECO:0007669"/>
    <property type="project" value="TreeGrafter"/>
</dbReference>
<dbReference type="SUPFAM" id="SSF53756">
    <property type="entry name" value="UDP-Glycosyltransferase/glycogen phosphorylase"/>
    <property type="match status" value="1"/>
</dbReference>
<accession>A0AAV5K3R4</accession>
<dbReference type="Gene3D" id="3.40.50.2000">
    <property type="entry name" value="Glycogen Phosphorylase B"/>
    <property type="match status" value="1"/>
</dbReference>
<comment type="caution">
    <text evidence="3">The sequence shown here is derived from an EMBL/GenBank/DDBJ whole genome shotgun (WGS) entry which is preliminary data.</text>
</comment>
<evidence type="ECO:0000256" key="1">
    <source>
        <dbReference type="ARBA" id="ARBA00009995"/>
    </source>
</evidence>
<comment type="similarity">
    <text evidence="1">Belongs to the UDP-glycosyltransferase family.</text>
</comment>
<name>A0AAV5K3R4_9ROSI</name>
<dbReference type="PANTHER" id="PTHR11926">
    <property type="entry name" value="GLUCOSYL/GLUCURONOSYL TRANSFERASES"/>
    <property type="match status" value="1"/>
</dbReference>
<evidence type="ECO:0000313" key="3">
    <source>
        <dbReference type="EMBL" id="GKV20727.1"/>
    </source>
</evidence>
<dbReference type="GO" id="GO:0080043">
    <property type="term" value="F:quercetin 3-O-glucosyltransferase activity"/>
    <property type="evidence" value="ECO:0007669"/>
    <property type="project" value="TreeGrafter"/>
</dbReference>
<protein>
    <submittedName>
        <fullName evidence="3">Uncharacterized protein</fullName>
    </submittedName>
</protein>
<evidence type="ECO:0000313" key="4">
    <source>
        <dbReference type="Proteomes" id="UP001054252"/>
    </source>
</evidence>
<organism evidence="3 4">
    <name type="scientific">Rubroshorea leprosula</name>
    <dbReference type="NCBI Taxonomy" id="152421"/>
    <lineage>
        <taxon>Eukaryota</taxon>
        <taxon>Viridiplantae</taxon>
        <taxon>Streptophyta</taxon>
        <taxon>Embryophyta</taxon>
        <taxon>Tracheophyta</taxon>
        <taxon>Spermatophyta</taxon>
        <taxon>Magnoliopsida</taxon>
        <taxon>eudicotyledons</taxon>
        <taxon>Gunneridae</taxon>
        <taxon>Pentapetalae</taxon>
        <taxon>rosids</taxon>
        <taxon>malvids</taxon>
        <taxon>Malvales</taxon>
        <taxon>Dipterocarpaceae</taxon>
        <taxon>Rubroshorea</taxon>
    </lineage>
</organism>
<keyword evidence="2" id="KW-0328">Glycosyltransferase</keyword>
<dbReference type="PANTHER" id="PTHR11926:SF1395">
    <property type="entry name" value="GLYCOSYLTRANSFERASE"/>
    <property type="match status" value="1"/>
</dbReference>